<dbReference type="Pfam" id="PF14009">
    <property type="entry name" value="PADRE"/>
    <property type="match status" value="1"/>
</dbReference>
<proteinExistence type="predicted"/>
<evidence type="ECO:0000313" key="2">
    <source>
        <dbReference type="EMBL" id="OTF93782.1"/>
    </source>
</evidence>
<evidence type="ECO:0000313" key="3">
    <source>
        <dbReference type="Proteomes" id="UP000215914"/>
    </source>
</evidence>
<dbReference type="FunCoup" id="A0A251S5A5">
    <property type="interactions" value="332"/>
</dbReference>
<dbReference type="InParanoid" id="A0A251S5A5"/>
<dbReference type="Gramene" id="mRNA:HanXRQr2_Chr15g0672981">
    <property type="protein sequence ID" value="CDS:HanXRQr2_Chr15g0672981.1"/>
    <property type="gene ID" value="HanXRQr2_Chr15g0672981"/>
</dbReference>
<dbReference type="EMBL" id="CM007904">
    <property type="protein sequence ID" value="OTF93782.1"/>
    <property type="molecule type" value="Genomic_DNA"/>
</dbReference>
<dbReference type="EMBL" id="MNCJ02000330">
    <property type="protein sequence ID" value="KAF5762801.1"/>
    <property type="molecule type" value="Genomic_DNA"/>
</dbReference>
<evidence type="ECO:0000313" key="1">
    <source>
        <dbReference type="EMBL" id="KAF5762801.1"/>
    </source>
</evidence>
<keyword evidence="3" id="KW-1185">Reference proteome</keyword>
<protein>
    <submittedName>
        <fullName evidence="2">Uncharacterized protein</fullName>
    </submittedName>
</protein>
<dbReference type="PANTHER" id="PTHR33052">
    <property type="entry name" value="DUF4228 DOMAIN PROTEIN-RELATED"/>
    <property type="match status" value="1"/>
</dbReference>
<dbReference type="Proteomes" id="UP000215914">
    <property type="component" value="Chromosome 15"/>
</dbReference>
<reference evidence="1" key="3">
    <citation type="submission" date="2020-06" db="EMBL/GenBank/DDBJ databases">
        <title>Helianthus annuus Genome sequencing and assembly Release 2.</title>
        <authorList>
            <person name="Gouzy J."/>
            <person name="Langlade N."/>
            <person name="Munos S."/>
        </authorList>
    </citation>
    <scope>NUCLEOTIDE SEQUENCE</scope>
    <source>
        <tissue evidence="1">Leaves</tissue>
    </source>
</reference>
<sequence>MGNHTSRGSRRLILPDGTVREYHEPVTVAELMLDHPQQVVVEFDHPVGKKPKPLAADVTLENNKVYMMVPVRRGKSVAISSEDARRVLLRANAVLKTGSFVTAYTGFIPVFARMCPAAVVKSTKKEKVVEKSPKVVAKPEFFVEGEDGYFLTRQLSVKSSWKPSLDTIKEKRVESKIRHWLV</sequence>
<accession>A0A251S5A5</accession>
<gene>
    <name evidence="2" type="ORF">HannXRQ_Chr15g0465011</name>
    <name evidence="1" type="ORF">HanXRQr2_Chr15g0672981</name>
</gene>
<dbReference type="AlphaFoldDB" id="A0A251S5A5"/>
<reference evidence="2" key="2">
    <citation type="submission" date="2017-02" db="EMBL/GenBank/DDBJ databases">
        <title>Sunflower complete genome.</title>
        <authorList>
            <person name="Langlade N."/>
            <person name="Munos S."/>
        </authorList>
    </citation>
    <scope>NUCLEOTIDE SEQUENCE [LARGE SCALE GENOMIC DNA]</scope>
    <source>
        <tissue evidence="2">Leaves</tissue>
    </source>
</reference>
<reference evidence="1 3" key="1">
    <citation type="journal article" date="2017" name="Nature">
        <title>The sunflower genome provides insights into oil metabolism, flowering and Asterid evolution.</title>
        <authorList>
            <person name="Badouin H."/>
            <person name="Gouzy J."/>
            <person name="Grassa C.J."/>
            <person name="Murat F."/>
            <person name="Staton S.E."/>
            <person name="Cottret L."/>
            <person name="Lelandais-Briere C."/>
            <person name="Owens G.L."/>
            <person name="Carrere S."/>
            <person name="Mayjonade B."/>
            <person name="Legrand L."/>
            <person name="Gill N."/>
            <person name="Kane N.C."/>
            <person name="Bowers J.E."/>
            <person name="Hubner S."/>
            <person name="Bellec A."/>
            <person name="Berard A."/>
            <person name="Berges H."/>
            <person name="Blanchet N."/>
            <person name="Boniface M.C."/>
            <person name="Brunel D."/>
            <person name="Catrice O."/>
            <person name="Chaidir N."/>
            <person name="Claudel C."/>
            <person name="Donnadieu C."/>
            <person name="Faraut T."/>
            <person name="Fievet G."/>
            <person name="Helmstetter N."/>
            <person name="King M."/>
            <person name="Knapp S.J."/>
            <person name="Lai Z."/>
            <person name="Le Paslier M.C."/>
            <person name="Lippi Y."/>
            <person name="Lorenzon L."/>
            <person name="Mandel J.R."/>
            <person name="Marage G."/>
            <person name="Marchand G."/>
            <person name="Marquand E."/>
            <person name="Bret-Mestries E."/>
            <person name="Morien E."/>
            <person name="Nambeesan S."/>
            <person name="Nguyen T."/>
            <person name="Pegot-Espagnet P."/>
            <person name="Pouilly N."/>
            <person name="Raftis F."/>
            <person name="Sallet E."/>
            <person name="Schiex T."/>
            <person name="Thomas J."/>
            <person name="Vandecasteele C."/>
            <person name="Vares D."/>
            <person name="Vear F."/>
            <person name="Vautrin S."/>
            <person name="Crespi M."/>
            <person name="Mangin B."/>
            <person name="Burke J.M."/>
            <person name="Salse J."/>
            <person name="Munos S."/>
            <person name="Vincourt P."/>
            <person name="Rieseberg L.H."/>
            <person name="Langlade N.B."/>
        </authorList>
    </citation>
    <scope>NUCLEOTIDE SEQUENCE [LARGE SCALE GENOMIC DNA]</scope>
    <source>
        <strain evidence="3">cv. SF193</strain>
        <tissue evidence="1">Leaves</tissue>
    </source>
</reference>
<dbReference type="OMA" id="KTPHWLF"/>
<dbReference type="OrthoDB" id="1921976at2759"/>
<dbReference type="STRING" id="4232.A0A251S5A5"/>
<name>A0A251S5A5_HELAN</name>
<organism evidence="2 3">
    <name type="scientific">Helianthus annuus</name>
    <name type="common">Common sunflower</name>
    <dbReference type="NCBI Taxonomy" id="4232"/>
    <lineage>
        <taxon>Eukaryota</taxon>
        <taxon>Viridiplantae</taxon>
        <taxon>Streptophyta</taxon>
        <taxon>Embryophyta</taxon>
        <taxon>Tracheophyta</taxon>
        <taxon>Spermatophyta</taxon>
        <taxon>Magnoliopsida</taxon>
        <taxon>eudicotyledons</taxon>
        <taxon>Gunneridae</taxon>
        <taxon>Pentapetalae</taxon>
        <taxon>asterids</taxon>
        <taxon>campanulids</taxon>
        <taxon>Asterales</taxon>
        <taxon>Asteraceae</taxon>
        <taxon>Asteroideae</taxon>
        <taxon>Heliantheae alliance</taxon>
        <taxon>Heliantheae</taxon>
        <taxon>Helianthus</taxon>
    </lineage>
</organism>
<dbReference type="InterPro" id="IPR025322">
    <property type="entry name" value="PADRE_dom"/>
</dbReference>